<name>A0ABS8SE08_DATST</name>
<gene>
    <name evidence="1" type="ORF">HAX54_033238</name>
</gene>
<dbReference type="EMBL" id="JACEIK010000425">
    <property type="protein sequence ID" value="MCD7456804.1"/>
    <property type="molecule type" value="Genomic_DNA"/>
</dbReference>
<evidence type="ECO:0000313" key="2">
    <source>
        <dbReference type="Proteomes" id="UP000823775"/>
    </source>
</evidence>
<protein>
    <submittedName>
        <fullName evidence="1">Uncharacterized protein</fullName>
    </submittedName>
</protein>
<accession>A0ABS8SE08</accession>
<sequence>ICSCGSVVPLHFGISDILNLFGINFREALGGIGSCDTFLNPSTSKLSELPELVYSSIKFFLTLIQTNGQVLDTPYETH</sequence>
<organism evidence="1 2">
    <name type="scientific">Datura stramonium</name>
    <name type="common">Jimsonweed</name>
    <name type="synonym">Common thornapple</name>
    <dbReference type="NCBI Taxonomy" id="4076"/>
    <lineage>
        <taxon>Eukaryota</taxon>
        <taxon>Viridiplantae</taxon>
        <taxon>Streptophyta</taxon>
        <taxon>Embryophyta</taxon>
        <taxon>Tracheophyta</taxon>
        <taxon>Spermatophyta</taxon>
        <taxon>Magnoliopsida</taxon>
        <taxon>eudicotyledons</taxon>
        <taxon>Gunneridae</taxon>
        <taxon>Pentapetalae</taxon>
        <taxon>asterids</taxon>
        <taxon>lamiids</taxon>
        <taxon>Solanales</taxon>
        <taxon>Solanaceae</taxon>
        <taxon>Solanoideae</taxon>
        <taxon>Datureae</taxon>
        <taxon>Datura</taxon>
    </lineage>
</organism>
<dbReference type="Proteomes" id="UP000823775">
    <property type="component" value="Unassembled WGS sequence"/>
</dbReference>
<reference evidence="1 2" key="1">
    <citation type="journal article" date="2021" name="BMC Genomics">
        <title>Datura genome reveals duplications of psychoactive alkaloid biosynthetic genes and high mutation rate following tissue culture.</title>
        <authorList>
            <person name="Rajewski A."/>
            <person name="Carter-House D."/>
            <person name="Stajich J."/>
            <person name="Litt A."/>
        </authorList>
    </citation>
    <scope>NUCLEOTIDE SEQUENCE [LARGE SCALE GENOMIC DNA]</scope>
    <source>
        <strain evidence="1">AR-01</strain>
    </source>
</reference>
<feature type="non-terminal residue" evidence="1">
    <location>
        <position position="1"/>
    </location>
</feature>
<comment type="caution">
    <text evidence="1">The sequence shown here is derived from an EMBL/GenBank/DDBJ whole genome shotgun (WGS) entry which is preliminary data.</text>
</comment>
<proteinExistence type="predicted"/>
<evidence type="ECO:0000313" key="1">
    <source>
        <dbReference type="EMBL" id="MCD7456804.1"/>
    </source>
</evidence>
<keyword evidence="2" id="KW-1185">Reference proteome</keyword>